<comment type="similarity">
    <text evidence="1">Belongs to the sulfatase family.</text>
</comment>
<keyword evidence="9" id="KW-1185">Reference proteome</keyword>
<reference evidence="8" key="1">
    <citation type="submission" date="2023-01" db="EMBL/GenBank/DDBJ databases">
        <title>Metagenome sequencing of chrysophaentin producing Chrysophaeum taylorii.</title>
        <authorList>
            <person name="Davison J."/>
            <person name="Bewley C."/>
        </authorList>
    </citation>
    <scope>NUCLEOTIDE SEQUENCE</scope>
    <source>
        <strain evidence="8">NIES-1699</strain>
    </source>
</reference>
<evidence type="ECO:0000256" key="4">
    <source>
        <dbReference type="ARBA" id="ARBA00022837"/>
    </source>
</evidence>
<evidence type="ECO:0000313" key="8">
    <source>
        <dbReference type="EMBL" id="KAJ8601735.1"/>
    </source>
</evidence>
<proteinExistence type="inferred from homology"/>
<dbReference type="CDD" id="cd16029">
    <property type="entry name" value="4-S"/>
    <property type="match status" value="1"/>
</dbReference>
<dbReference type="Pfam" id="PF00884">
    <property type="entry name" value="Sulfatase"/>
    <property type="match status" value="1"/>
</dbReference>
<dbReference type="PANTHER" id="PTHR10342:SF274">
    <property type="entry name" value="ARYLSULFATASE B"/>
    <property type="match status" value="1"/>
</dbReference>
<dbReference type="Gene3D" id="3.30.1120.10">
    <property type="match status" value="1"/>
</dbReference>
<organism evidence="8 9">
    <name type="scientific">Chrysophaeum taylorii</name>
    <dbReference type="NCBI Taxonomy" id="2483200"/>
    <lineage>
        <taxon>Eukaryota</taxon>
        <taxon>Sar</taxon>
        <taxon>Stramenopiles</taxon>
        <taxon>Ochrophyta</taxon>
        <taxon>Pelagophyceae</taxon>
        <taxon>Pelagomonadales</taxon>
        <taxon>Pelagomonadaceae</taxon>
        <taxon>Chrysophaeum</taxon>
    </lineage>
</organism>
<keyword evidence="4" id="KW-0106">Calcium</keyword>
<sequence>MVVASTLTTIMAAAALQPNFVFVHVDDWGYYNVGFRGNPFAKTPTLDALAEGGVILDRYYTYKYCSPTRRSFLSGRFPPHSGEDNSAASTIDYRMATIADKLSAVGYATHQVGKWHAGHFSVLQTPAQRGFDTSLGYFNGAEDHWLQIDAEDGCGNVTDFWDTDAPAFDLNGTLYGDEHFAERAVEVVRGDTPFFLYLALQCAHEPMEAPERFVEIHEDSPAPYEYAMVSVVDQVVENLTVALEDSWNATLMVVASDNGGPAFSDQMLASNYPLRAGKYSVFEGGIRVNAFVTGGFLPPAMRGTRLRDPIHVCDWYATFVSLAGGSPADDAPGVPPIDSIDQWPLISANQSTAADSREIFLATGVLLVGDWKLIATSVGKQGSNPEGKWSGPLYPAVPAVGPDTVNCSASYPCLYNVVADPRERTNMAPYRPDILADMLPRLWALYPTVFEGQPPTNLTKADVCAASAKMGGYLTPADYVAPFAFSFKEEEEEEVVVVDY</sequence>
<dbReference type="GO" id="GO:0046872">
    <property type="term" value="F:metal ion binding"/>
    <property type="evidence" value="ECO:0007669"/>
    <property type="project" value="UniProtKB-KW"/>
</dbReference>
<protein>
    <recommendedName>
        <fullName evidence="7">Sulfatase N-terminal domain-containing protein</fullName>
    </recommendedName>
</protein>
<evidence type="ECO:0000256" key="1">
    <source>
        <dbReference type="ARBA" id="ARBA00008779"/>
    </source>
</evidence>
<keyword evidence="2" id="KW-0479">Metal-binding</keyword>
<dbReference type="GO" id="GO:0008484">
    <property type="term" value="F:sulfuric ester hydrolase activity"/>
    <property type="evidence" value="ECO:0007669"/>
    <property type="project" value="InterPro"/>
</dbReference>
<feature type="signal peptide" evidence="6">
    <location>
        <begin position="1"/>
        <end position="15"/>
    </location>
</feature>
<accession>A0AAD7UCF7</accession>
<evidence type="ECO:0000256" key="2">
    <source>
        <dbReference type="ARBA" id="ARBA00022723"/>
    </source>
</evidence>
<dbReference type="EMBL" id="JAQMWT010000406">
    <property type="protein sequence ID" value="KAJ8601735.1"/>
    <property type="molecule type" value="Genomic_DNA"/>
</dbReference>
<feature type="chain" id="PRO_5041970582" description="Sulfatase N-terminal domain-containing protein" evidence="6">
    <location>
        <begin position="16"/>
        <end position="500"/>
    </location>
</feature>
<comment type="caution">
    <text evidence="8">The sequence shown here is derived from an EMBL/GenBank/DDBJ whole genome shotgun (WGS) entry which is preliminary data.</text>
</comment>
<dbReference type="Proteomes" id="UP001230188">
    <property type="component" value="Unassembled WGS sequence"/>
</dbReference>
<dbReference type="PROSITE" id="PS00149">
    <property type="entry name" value="SULFATASE_2"/>
    <property type="match status" value="1"/>
</dbReference>
<evidence type="ECO:0000256" key="3">
    <source>
        <dbReference type="ARBA" id="ARBA00022801"/>
    </source>
</evidence>
<keyword evidence="3" id="KW-0378">Hydrolase</keyword>
<dbReference type="SUPFAM" id="SSF53649">
    <property type="entry name" value="Alkaline phosphatase-like"/>
    <property type="match status" value="1"/>
</dbReference>
<name>A0AAD7UCF7_9STRA</name>
<gene>
    <name evidence="8" type="ORF">CTAYLR_006743</name>
</gene>
<keyword evidence="6" id="KW-0732">Signal</keyword>
<dbReference type="AlphaFoldDB" id="A0AAD7UCF7"/>
<evidence type="ECO:0000259" key="7">
    <source>
        <dbReference type="Pfam" id="PF00884"/>
    </source>
</evidence>
<dbReference type="InterPro" id="IPR017850">
    <property type="entry name" value="Alkaline_phosphatase_core_sf"/>
</dbReference>
<keyword evidence="5" id="KW-0325">Glycoprotein</keyword>
<dbReference type="InterPro" id="IPR047115">
    <property type="entry name" value="ARSB"/>
</dbReference>
<evidence type="ECO:0000313" key="9">
    <source>
        <dbReference type="Proteomes" id="UP001230188"/>
    </source>
</evidence>
<evidence type="ECO:0000256" key="5">
    <source>
        <dbReference type="ARBA" id="ARBA00023180"/>
    </source>
</evidence>
<dbReference type="PANTHER" id="PTHR10342">
    <property type="entry name" value="ARYLSULFATASE"/>
    <property type="match status" value="1"/>
</dbReference>
<dbReference type="Gene3D" id="3.40.720.10">
    <property type="entry name" value="Alkaline Phosphatase, subunit A"/>
    <property type="match status" value="1"/>
</dbReference>
<dbReference type="InterPro" id="IPR024607">
    <property type="entry name" value="Sulfatase_CS"/>
</dbReference>
<feature type="domain" description="Sulfatase N-terminal" evidence="7">
    <location>
        <begin position="18"/>
        <end position="324"/>
    </location>
</feature>
<evidence type="ECO:0000256" key="6">
    <source>
        <dbReference type="SAM" id="SignalP"/>
    </source>
</evidence>
<dbReference type="InterPro" id="IPR000917">
    <property type="entry name" value="Sulfatase_N"/>
</dbReference>